<evidence type="ECO:0000256" key="2">
    <source>
        <dbReference type="RuleBase" id="RU003749"/>
    </source>
</evidence>
<name>A0A1D8TKL8_9CYAN</name>
<dbReference type="PROSITE" id="PS50801">
    <property type="entry name" value="STAS"/>
    <property type="match status" value="1"/>
</dbReference>
<evidence type="ECO:0000313" key="5">
    <source>
        <dbReference type="Proteomes" id="UP000177870"/>
    </source>
</evidence>
<dbReference type="Pfam" id="PF01740">
    <property type="entry name" value="STAS"/>
    <property type="match status" value="1"/>
</dbReference>
<sequence length="110" mass="11976">MTQATLSAKLRIIQPSGHINASNAVEFKSQLTEAVVAGEDSALLVDMHQLESLDSAGLMALIHALKLARRLERRFGLCSVAPSIRIMLELTKLDGVFEIFESHEAFATAL</sequence>
<dbReference type="InterPro" id="IPR036513">
    <property type="entry name" value="STAS_dom_sf"/>
</dbReference>
<dbReference type="NCBIfam" id="TIGR00377">
    <property type="entry name" value="ant_ant_sig"/>
    <property type="match status" value="1"/>
</dbReference>
<evidence type="ECO:0000313" key="4">
    <source>
        <dbReference type="EMBL" id="AOW98190.1"/>
    </source>
</evidence>
<dbReference type="PANTHER" id="PTHR33495:SF2">
    <property type="entry name" value="ANTI-SIGMA FACTOR ANTAGONIST TM_1081-RELATED"/>
    <property type="match status" value="1"/>
</dbReference>
<protein>
    <recommendedName>
        <fullName evidence="2">Anti-sigma factor antagonist</fullName>
    </recommendedName>
</protein>
<dbReference type="OrthoDB" id="514124at2"/>
<comment type="similarity">
    <text evidence="1 2">Belongs to the anti-sigma-factor antagonist family.</text>
</comment>
<dbReference type="AlphaFoldDB" id="A0A1D8TKL8"/>
<dbReference type="STRING" id="1458985.BJP34_00915"/>
<dbReference type="RefSeq" id="WP_070390703.1">
    <property type="nucleotide sequence ID" value="NZ_CP017599.1"/>
</dbReference>
<dbReference type="CDD" id="cd07043">
    <property type="entry name" value="STAS_anti-anti-sigma_factors"/>
    <property type="match status" value="1"/>
</dbReference>
<dbReference type="PANTHER" id="PTHR33495">
    <property type="entry name" value="ANTI-SIGMA FACTOR ANTAGONIST TM_1081-RELATED-RELATED"/>
    <property type="match status" value="1"/>
</dbReference>
<organism evidence="4 5">
    <name type="scientific">Moorena producens PAL-8-15-08-1</name>
    <dbReference type="NCBI Taxonomy" id="1458985"/>
    <lineage>
        <taxon>Bacteria</taxon>
        <taxon>Bacillati</taxon>
        <taxon>Cyanobacteriota</taxon>
        <taxon>Cyanophyceae</taxon>
        <taxon>Coleofasciculales</taxon>
        <taxon>Coleofasciculaceae</taxon>
        <taxon>Moorena</taxon>
    </lineage>
</organism>
<dbReference type="Proteomes" id="UP000177870">
    <property type="component" value="Chromosome"/>
</dbReference>
<dbReference type="GO" id="GO:0043856">
    <property type="term" value="F:anti-sigma factor antagonist activity"/>
    <property type="evidence" value="ECO:0007669"/>
    <property type="project" value="InterPro"/>
</dbReference>
<proteinExistence type="inferred from homology"/>
<evidence type="ECO:0000259" key="3">
    <source>
        <dbReference type="PROSITE" id="PS50801"/>
    </source>
</evidence>
<evidence type="ECO:0000256" key="1">
    <source>
        <dbReference type="ARBA" id="ARBA00009013"/>
    </source>
</evidence>
<dbReference type="SUPFAM" id="SSF52091">
    <property type="entry name" value="SpoIIaa-like"/>
    <property type="match status" value="1"/>
</dbReference>
<dbReference type="EMBL" id="CP017599">
    <property type="protein sequence ID" value="AOW98190.1"/>
    <property type="molecule type" value="Genomic_DNA"/>
</dbReference>
<accession>A0A1D8TKL8</accession>
<reference evidence="5" key="1">
    <citation type="submission" date="2016-10" db="EMBL/GenBank/DDBJ databases">
        <title>Comparative genomics uncovers the prolific and rare metabolic potential of the cyanobacterial genus Moorea.</title>
        <authorList>
            <person name="Leao T."/>
            <person name="Castelao G."/>
            <person name="Korobeynikov A."/>
            <person name="Monroe E.A."/>
            <person name="Podell S."/>
            <person name="Glukhov E."/>
            <person name="Allen E."/>
            <person name="Gerwick W.H."/>
            <person name="Gerwick L."/>
        </authorList>
    </citation>
    <scope>NUCLEOTIDE SEQUENCE [LARGE SCALE GENOMIC DNA]</scope>
    <source>
        <strain evidence="5">PAL-8-15-08-1</strain>
    </source>
</reference>
<gene>
    <name evidence="4" type="ORF">BJP34_00915</name>
</gene>
<dbReference type="Gene3D" id="3.30.750.24">
    <property type="entry name" value="STAS domain"/>
    <property type="match status" value="1"/>
</dbReference>
<feature type="domain" description="STAS" evidence="3">
    <location>
        <begin position="1"/>
        <end position="110"/>
    </location>
</feature>
<dbReference type="KEGG" id="mpro:BJP34_00915"/>
<dbReference type="InterPro" id="IPR002645">
    <property type="entry name" value="STAS_dom"/>
</dbReference>
<dbReference type="InterPro" id="IPR003658">
    <property type="entry name" value="Anti-sigma_ant"/>
</dbReference>